<name>A0A655P8E9_VIBCL</name>
<organism evidence="1 2">
    <name type="scientific">Vibrio cholerae</name>
    <dbReference type="NCBI Taxonomy" id="666"/>
    <lineage>
        <taxon>Bacteria</taxon>
        <taxon>Pseudomonadati</taxon>
        <taxon>Pseudomonadota</taxon>
        <taxon>Gammaproteobacteria</taxon>
        <taxon>Vibrionales</taxon>
        <taxon>Vibrionaceae</taxon>
        <taxon>Vibrio</taxon>
    </lineage>
</organism>
<dbReference type="EMBL" id="CWOW01000001">
    <property type="protein sequence ID" value="CRZ81464.1"/>
    <property type="molecule type" value="Genomic_DNA"/>
</dbReference>
<dbReference type="AlphaFoldDB" id="A0A655P8E9"/>
<proteinExistence type="predicted"/>
<dbReference type="Proteomes" id="UP000044806">
    <property type="component" value="Unassembled WGS sequence"/>
</dbReference>
<evidence type="ECO:0000313" key="1">
    <source>
        <dbReference type="EMBL" id="CRZ81464.1"/>
    </source>
</evidence>
<gene>
    <name evidence="1" type="ORF">ERS013165_00243</name>
</gene>
<reference evidence="1 2" key="1">
    <citation type="submission" date="2015-07" db="EMBL/GenBank/DDBJ databases">
        <authorList>
            <consortium name="Pathogen Informatics"/>
        </authorList>
    </citation>
    <scope>NUCLEOTIDE SEQUENCE [LARGE SCALE GENOMIC DNA]</scope>
    <source>
        <strain evidence="1 2">A51</strain>
    </source>
</reference>
<evidence type="ECO:0000313" key="2">
    <source>
        <dbReference type="Proteomes" id="UP000044806"/>
    </source>
</evidence>
<protein>
    <submittedName>
        <fullName evidence="1">Uncharacterized protein</fullName>
    </submittedName>
</protein>
<sequence length="41" mass="4804">MVTHQQCATLLWNMVQVFMAHSVQRMSEDPHQKANGKNRHL</sequence>
<accession>A0A655P8E9</accession>